<evidence type="ECO:0000313" key="13">
    <source>
        <dbReference type="Proteomes" id="UP001344447"/>
    </source>
</evidence>
<evidence type="ECO:0000259" key="10">
    <source>
        <dbReference type="PROSITE" id="PS50261"/>
    </source>
</evidence>
<feature type="domain" description="G-protein coupled receptors family 1 profile" evidence="11">
    <location>
        <begin position="66"/>
        <end position="325"/>
    </location>
</feature>
<name>A0AAN7U3Y8_9MYCE</name>
<evidence type="ECO:0000256" key="8">
    <source>
        <dbReference type="ARBA" id="ARBA00023224"/>
    </source>
</evidence>
<keyword evidence="7" id="KW-0675">Receptor</keyword>
<dbReference type="PANTHER" id="PTHR23112">
    <property type="entry name" value="G PROTEIN-COUPLED RECEPTOR 157-RELATED"/>
    <property type="match status" value="1"/>
</dbReference>
<feature type="transmembrane region" description="Helical" evidence="9">
    <location>
        <begin position="225"/>
        <end position="244"/>
    </location>
</feature>
<evidence type="ECO:0000256" key="2">
    <source>
        <dbReference type="ARBA" id="ARBA00008360"/>
    </source>
</evidence>
<keyword evidence="8" id="KW-0807">Transducer</keyword>
<dbReference type="Proteomes" id="UP001344447">
    <property type="component" value="Unassembled WGS sequence"/>
</dbReference>
<dbReference type="Pfam" id="PF05462">
    <property type="entry name" value="Dicty_CAR"/>
    <property type="match status" value="1"/>
</dbReference>
<feature type="transmembrane region" description="Helical" evidence="9">
    <location>
        <begin position="147"/>
        <end position="171"/>
    </location>
</feature>
<keyword evidence="6 9" id="KW-0472">Membrane</keyword>
<reference evidence="12 13" key="1">
    <citation type="submission" date="2023-11" db="EMBL/GenBank/DDBJ databases">
        <title>Dfirmibasis_genome.</title>
        <authorList>
            <person name="Edelbroek B."/>
            <person name="Kjellin J."/>
            <person name="Jerlstrom-Hultqvist J."/>
            <person name="Soderbom F."/>
        </authorList>
    </citation>
    <scope>NUCLEOTIDE SEQUENCE [LARGE SCALE GENOMIC DNA]</scope>
    <source>
        <strain evidence="12 13">TNS-C-14</strain>
    </source>
</reference>
<dbReference type="InterPro" id="IPR017981">
    <property type="entry name" value="GPCR_2-like_7TM"/>
</dbReference>
<protein>
    <recommendedName>
        <fullName evidence="14">G-protein coupled receptors family 2 profile 2 domain-containing protein</fullName>
    </recommendedName>
</protein>
<sequence>MGIEESQICNPTDHEFLSVDILNIVTSSLSLMGSALTIISYIWKKVRRDRIQKQQIQQQQQQIEKGGLLSSSITIGHGGSHYGGNGGGHSTYKQPTSKLPLLIFMLSIADFFTSFFIIISQSYLINSPNSYSNPYSPDLKIHFSPCIILRAIIQFFFLSTFFWTTCISYYLFHQLSSPGEEKYLLPIFNAVSWGIPFAISIVITMTNSIIVNSDGWCEVAKPMELSLWFLPLFLCLLVCSIYYFRLRRLFRSKFEYRLQINDRLKQLDATISRRLTLYIVVFVICWLPDVIQHFISFFSKCTFFPLLILQNILTPSQGFWNFWIYSYTNKIARFSNSNDENKRLLQ</sequence>
<evidence type="ECO:0000259" key="11">
    <source>
        <dbReference type="PROSITE" id="PS50262"/>
    </source>
</evidence>
<evidence type="ECO:0000256" key="7">
    <source>
        <dbReference type="ARBA" id="ARBA00023170"/>
    </source>
</evidence>
<keyword evidence="13" id="KW-1185">Reference proteome</keyword>
<evidence type="ECO:0000256" key="5">
    <source>
        <dbReference type="ARBA" id="ARBA00023040"/>
    </source>
</evidence>
<evidence type="ECO:0000256" key="1">
    <source>
        <dbReference type="ARBA" id="ARBA00004141"/>
    </source>
</evidence>
<comment type="similarity">
    <text evidence="2">Belongs to the G-protein coupled receptor 5 family.</text>
</comment>
<dbReference type="InterPro" id="IPR000848">
    <property type="entry name" value="GPCR_cAMP"/>
</dbReference>
<evidence type="ECO:0000256" key="6">
    <source>
        <dbReference type="ARBA" id="ARBA00023136"/>
    </source>
</evidence>
<evidence type="ECO:0000256" key="3">
    <source>
        <dbReference type="ARBA" id="ARBA00022692"/>
    </source>
</evidence>
<keyword evidence="3 9" id="KW-0812">Transmembrane</keyword>
<accession>A0AAN7U3Y8</accession>
<organism evidence="12 13">
    <name type="scientific">Dictyostelium firmibasis</name>
    <dbReference type="NCBI Taxonomy" id="79012"/>
    <lineage>
        <taxon>Eukaryota</taxon>
        <taxon>Amoebozoa</taxon>
        <taxon>Evosea</taxon>
        <taxon>Eumycetozoa</taxon>
        <taxon>Dictyostelia</taxon>
        <taxon>Dictyosteliales</taxon>
        <taxon>Dictyosteliaceae</taxon>
        <taxon>Dictyostelium</taxon>
    </lineage>
</organism>
<dbReference type="GO" id="GO:0005886">
    <property type="term" value="C:plasma membrane"/>
    <property type="evidence" value="ECO:0007669"/>
    <property type="project" value="TreeGrafter"/>
</dbReference>
<feature type="transmembrane region" description="Helical" evidence="9">
    <location>
        <begin position="101"/>
        <end position="125"/>
    </location>
</feature>
<evidence type="ECO:0000313" key="12">
    <source>
        <dbReference type="EMBL" id="KAK5581352.1"/>
    </source>
</evidence>
<dbReference type="GO" id="GO:0004930">
    <property type="term" value="F:G protein-coupled receptor activity"/>
    <property type="evidence" value="ECO:0007669"/>
    <property type="project" value="UniProtKB-KW"/>
</dbReference>
<keyword evidence="4 9" id="KW-1133">Transmembrane helix</keyword>
<evidence type="ECO:0000256" key="4">
    <source>
        <dbReference type="ARBA" id="ARBA00022989"/>
    </source>
</evidence>
<dbReference type="PROSITE" id="PS50262">
    <property type="entry name" value="G_PROTEIN_RECEP_F1_2"/>
    <property type="match status" value="1"/>
</dbReference>
<dbReference type="PANTHER" id="PTHR23112:SF13">
    <property type="entry name" value="CYCLIC AMP RECEPTOR-LIKE PROTEIN C"/>
    <property type="match status" value="1"/>
</dbReference>
<dbReference type="FunFam" id="1.20.1070.10:FF:000404">
    <property type="entry name" value="Cyclic AMP receptor-like protein A"/>
    <property type="match status" value="1"/>
</dbReference>
<dbReference type="EMBL" id="JAVFKY010000002">
    <property type="protein sequence ID" value="KAK5581352.1"/>
    <property type="molecule type" value="Genomic_DNA"/>
</dbReference>
<evidence type="ECO:0000256" key="9">
    <source>
        <dbReference type="SAM" id="Phobius"/>
    </source>
</evidence>
<feature type="transmembrane region" description="Helical" evidence="9">
    <location>
        <begin position="21"/>
        <end position="43"/>
    </location>
</feature>
<dbReference type="PROSITE" id="PS50261">
    <property type="entry name" value="G_PROTEIN_RECEP_F2_4"/>
    <property type="match status" value="1"/>
</dbReference>
<dbReference type="GO" id="GO:0007166">
    <property type="term" value="P:cell surface receptor signaling pathway"/>
    <property type="evidence" value="ECO:0007669"/>
    <property type="project" value="InterPro"/>
</dbReference>
<comment type="caution">
    <text evidence="12">The sequence shown here is derived from an EMBL/GenBank/DDBJ whole genome shotgun (WGS) entry which is preliminary data.</text>
</comment>
<keyword evidence="5" id="KW-0297">G-protein coupled receptor</keyword>
<evidence type="ECO:0008006" key="14">
    <source>
        <dbReference type="Google" id="ProtNLM"/>
    </source>
</evidence>
<dbReference type="GO" id="GO:0030552">
    <property type="term" value="F:cAMP binding"/>
    <property type="evidence" value="ECO:0007669"/>
    <property type="project" value="InterPro"/>
</dbReference>
<dbReference type="GO" id="GO:0007189">
    <property type="term" value="P:adenylate cyclase-activating G protein-coupled receptor signaling pathway"/>
    <property type="evidence" value="ECO:0007669"/>
    <property type="project" value="TreeGrafter"/>
</dbReference>
<gene>
    <name evidence="12" type="ORF">RB653_001384</name>
</gene>
<dbReference type="Gene3D" id="1.20.1070.10">
    <property type="entry name" value="Rhodopsin 7-helix transmembrane proteins"/>
    <property type="match status" value="1"/>
</dbReference>
<dbReference type="PRINTS" id="PR00247">
    <property type="entry name" value="GPCRCAMP"/>
</dbReference>
<proteinExistence type="inferred from homology"/>
<dbReference type="SUPFAM" id="SSF81321">
    <property type="entry name" value="Family A G protein-coupled receptor-like"/>
    <property type="match status" value="1"/>
</dbReference>
<dbReference type="AlphaFoldDB" id="A0AAN7U3Y8"/>
<feature type="transmembrane region" description="Helical" evidence="9">
    <location>
        <begin position="183"/>
        <end position="205"/>
    </location>
</feature>
<feature type="transmembrane region" description="Helical" evidence="9">
    <location>
        <begin position="303"/>
        <end position="325"/>
    </location>
</feature>
<dbReference type="InterPro" id="IPR017452">
    <property type="entry name" value="GPCR_Rhodpsn_7TM"/>
</dbReference>
<comment type="subcellular location">
    <subcellularLocation>
        <location evidence="1">Membrane</location>
        <topology evidence="1">Multi-pass membrane protein</topology>
    </subcellularLocation>
</comment>
<feature type="transmembrane region" description="Helical" evidence="9">
    <location>
        <begin position="275"/>
        <end position="297"/>
    </location>
</feature>
<feature type="domain" description="G-protein coupled receptors family 2 profile 2" evidence="10">
    <location>
        <begin position="19"/>
        <end position="329"/>
    </location>
</feature>